<dbReference type="EMBL" id="VHSG01000004">
    <property type="protein sequence ID" value="TQV85142.1"/>
    <property type="molecule type" value="Genomic_DNA"/>
</dbReference>
<evidence type="ECO:0000313" key="3">
    <source>
        <dbReference type="EMBL" id="TQV85142.1"/>
    </source>
</evidence>
<comment type="caution">
    <text evidence="3">The sequence shown here is derived from an EMBL/GenBank/DDBJ whole genome shotgun (WGS) entry which is preliminary data.</text>
</comment>
<gene>
    <name evidence="3" type="ORF">FKG94_02845</name>
</gene>
<dbReference type="NCBIfam" id="NF041384">
    <property type="entry name" value="YHS_seleno_dom"/>
    <property type="match status" value="1"/>
</dbReference>
<feature type="chain" id="PRO_5021917196" evidence="1">
    <location>
        <begin position="22"/>
        <end position="151"/>
    </location>
</feature>
<feature type="signal peptide" evidence="1">
    <location>
        <begin position="1"/>
        <end position="21"/>
    </location>
</feature>
<dbReference type="AlphaFoldDB" id="A0A545U6P4"/>
<dbReference type="InterPro" id="IPR007029">
    <property type="entry name" value="YHS_dom"/>
</dbReference>
<organism evidence="3 4">
    <name type="scientific">Exilibacterium tricleocarpae</name>
    <dbReference type="NCBI Taxonomy" id="2591008"/>
    <lineage>
        <taxon>Bacteria</taxon>
        <taxon>Pseudomonadati</taxon>
        <taxon>Pseudomonadota</taxon>
        <taxon>Gammaproteobacteria</taxon>
        <taxon>Cellvibrionales</taxon>
        <taxon>Cellvibrionaceae</taxon>
        <taxon>Exilibacterium</taxon>
    </lineage>
</organism>
<evidence type="ECO:0000313" key="4">
    <source>
        <dbReference type="Proteomes" id="UP000319732"/>
    </source>
</evidence>
<keyword evidence="1" id="KW-0732">Signal</keyword>
<proteinExistence type="predicted"/>
<feature type="domain" description="YHS" evidence="2">
    <location>
        <begin position="57"/>
        <end position="90"/>
    </location>
</feature>
<sequence length="151" mass="16787">MFKQKIITLIGALLMSGAAMAADPEVYSHKKHGAIKGTDPVAYFSLQPGQDAVSGSDQFTYEWNGATWKFASAENREKFIANPEQYAPQYGGYCAFAVSHNFTKPTDPDAWRIVDNKLYLNLSKRVQKKWVKDIPGNIAKADSNWPGVLNN</sequence>
<keyword evidence="4" id="KW-1185">Reference proteome</keyword>
<protein>
    <submittedName>
        <fullName evidence="3">YHS domain-containing protein</fullName>
    </submittedName>
</protein>
<evidence type="ECO:0000259" key="2">
    <source>
        <dbReference type="Pfam" id="PF04945"/>
    </source>
</evidence>
<dbReference type="Pfam" id="PF04945">
    <property type="entry name" value="YHS"/>
    <property type="match status" value="1"/>
</dbReference>
<accession>A0A545U6P4</accession>
<reference evidence="3 4" key="1">
    <citation type="submission" date="2019-06" db="EMBL/GenBank/DDBJ databases">
        <title>Whole genome sequence for Cellvibrionaceae sp. R142.</title>
        <authorList>
            <person name="Wang G."/>
        </authorList>
    </citation>
    <scope>NUCLEOTIDE SEQUENCE [LARGE SCALE GENOMIC DNA]</scope>
    <source>
        <strain evidence="3 4">R142</strain>
    </source>
</reference>
<evidence type="ECO:0000256" key="1">
    <source>
        <dbReference type="SAM" id="SignalP"/>
    </source>
</evidence>
<name>A0A545U6P4_9GAMM</name>
<dbReference type="RefSeq" id="WP_142902689.1">
    <property type="nucleotide sequence ID" value="NZ_ML660088.1"/>
</dbReference>
<dbReference type="Proteomes" id="UP000319732">
    <property type="component" value="Unassembled WGS sequence"/>
</dbReference>
<dbReference type="OrthoDB" id="344729at2"/>